<dbReference type="OrthoDB" id="418748at2759"/>
<evidence type="ECO:0000313" key="1">
    <source>
        <dbReference type="Proteomes" id="UP000025227"/>
    </source>
</evidence>
<protein>
    <submittedName>
        <fullName evidence="2">RNA-directed DNA polymerase, eukaryota, reverse transcriptase zinc-binding domain protein</fullName>
    </submittedName>
</protein>
<dbReference type="AlphaFoldDB" id="A0A7I4YY92"/>
<dbReference type="Proteomes" id="UP000025227">
    <property type="component" value="Unplaced"/>
</dbReference>
<keyword evidence="1" id="KW-1185">Reference proteome</keyword>
<sequence length="171" mass="19926">MFYLRLDEAIQSVLEWGYLTIGGDPNVHDGRDWKGCMEVEECDLETKKERVLDQGQKKSAYKRKQRTRALEDLAQRAYTTFKRVAKAAVAKAKHKEINALFEILKEREGETFVLSLAEAVHRSTQDIRVVKSSRSREDAILKKPGEVMRRWKEYFNRLLNEEFACKKSSLV</sequence>
<evidence type="ECO:0000313" key="2">
    <source>
        <dbReference type="WBParaSite" id="HCON_00157970-00001"/>
    </source>
</evidence>
<name>A0A7I4YY92_HAECO</name>
<reference evidence="2" key="1">
    <citation type="submission" date="2020-12" db="UniProtKB">
        <authorList>
            <consortium name="WormBaseParasite"/>
        </authorList>
    </citation>
    <scope>IDENTIFICATION</scope>
    <source>
        <strain evidence="2">MHco3</strain>
    </source>
</reference>
<organism evidence="1 2">
    <name type="scientific">Haemonchus contortus</name>
    <name type="common">Barber pole worm</name>
    <dbReference type="NCBI Taxonomy" id="6289"/>
    <lineage>
        <taxon>Eukaryota</taxon>
        <taxon>Metazoa</taxon>
        <taxon>Ecdysozoa</taxon>
        <taxon>Nematoda</taxon>
        <taxon>Chromadorea</taxon>
        <taxon>Rhabditida</taxon>
        <taxon>Rhabditina</taxon>
        <taxon>Rhabditomorpha</taxon>
        <taxon>Strongyloidea</taxon>
        <taxon>Trichostrongylidae</taxon>
        <taxon>Haemonchus</taxon>
    </lineage>
</organism>
<proteinExistence type="predicted"/>
<dbReference type="OMA" id="CMEVEEC"/>
<accession>A0A7I4YY92</accession>
<dbReference type="WBParaSite" id="HCON_00157970-00001">
    <property type="protein sequence ID" value="HCON_00157970-00001"/>
    <property type="gene ID" value="HCON_00157970"/>
</dbReference>